<dbReference type="PANTHER" id="PTHR11993">
    <property type="entry name" value="NADH-UBIQUINONE OXIDOREDUCTASE 49 KDA SUBUNIT"/>
    <property type="match status" value="1"/>
</dbReference>
<dbReference type="GO" id="GO:0016651">
    <property type="term" value="F:oxidoreductase activity, acting on NAD(P)H"/>
    <property type="evidence" value="ECO:0007669"/>
    <property type="project" value="InterPro"/>
</dbReference>
<dbReference type="Pfam" id="PF00346">
    <property type="entry name" value="Complex1_49kDa"/>
    <property type="match status" value="1"/>
</dbReference>
<dbReference type="PROSITE" id="PS00535">
    <property type="entry name" value="COMPLEX1_49K"/>
    <property type="match status" value="1"/>
</dbReference>
<keyword evidence="2 7" id="KW-0813">Transport</keyword>
<evidence type="ECO:0000256" key="7">
    <source>
        <dbReference type="RuleBase" id="RU003685"/>
    </source>
</evidence>
<evidence type="ECO:0000256" key="5">
    <source>
        <dbReference type="ARBA" id="ARBA00030505"/>
    </source>
</evidence>
<proteinExistence type="inferred from homology"/>
<feature type="domain" description="NADH-quinone oxidoreductase subunit D" evidence="8">
    <location>
        <begin position="193"/>
        <end position="463"/>
    </location>
</feature>
<dbReference type="AlphaFoldDB" id="R7VCP7"/>
<dbReference type="FunFam" id="1.10.645.10:FF:000005">
    <property type="entry name" value="NADH-quinone oxidoreductase subunit D"/>
    <property type="match status" value="1"/>
</dbReference>
<dbReference type="GO" id="GO:0005739">
    <property type="term" value="C:mitochondrion"/>
    <property type="evidence" value="ECO:0007669"/>
    <property type="project" value="GOC"/>
</dbReference>
<evidence type="ECO:0000256" key="2">
    <source>
        <dbReference type="ARBA" id="ARBA00022448"/>
    </source>
</evidence>
<dbReference type="STRING" id="283909.R7VCP7"/>
<dbReference type="GO" id="GO:0048038">
    <property type="term" value="F:quinone binding"/>
    <property type="evidence" value="ECO:0007669"/>
    <property type="project" value="InterPro"/>
</dbReference>
<dbReference type="NCBIfam" id="TIGR01962">
    <property type="entry name" value="NuoD"/>
    <property type="match status" value="1"/>
</dbReference>
<organism evidence="9">
    <name type="scientific">Capitella teleta</name>
    <name type="common">Polychaete worm</name>
    <dbReference type="NCBI Taxonomy" id="283909"/>
    <lineage>
        <taxon>Eukaryota</taxon>
        <taxon>Metazoa</taxon>
        <taxon>Spiralia</taxon>
        <taxon>Lophotrochozoa</taxon>
        <taxon>Annelida</taxon>
        <taxon>Polychaeta</taxon>
        <taxon>Sedentaria</taxon>
        <taxon>Scolecida</taxon>
        <taxon>Capitellidae</taxon>
        <taxon>Capitella</taxon>
    </lineage>
</organism>
<evidence type="ECO:0000313" key="9">
    <source>
        <dbReference type="EMBL" id="ELU16603.1"/>
    </source>
</evidence>
<dbReference type="Proteomes" id="UP000014760">
    <property type="component" value="Unassembled WGS sequence"/>
</dbReference>
<dbReference type="GO" id="GO:0006120">
    <property type="term" value="P:mitochondrial electron transport, NADH to ubiquinone"/>
    <property type="evidence" value="ECO:0007669"/>
    <property type="project" value="TreeGrafter"/>
</dbReference>
<dbReference type="EMBL" id="AMQN01004260">
    <property type="status" value="NOT_ANNOTATED_CDS"/>
    <property type="molecule type" value="Genomic_DNA"/>
</dbReference>
<dbReference type="HAMAP" id="MF_01358">
    <property type="entry name" value="NDH1_NuoD"/>
    <property type="match status" value="1"/>
</dbReference>
<reference evidence="10" key="3">
    <citation type="submission" date="2015-06" db="UniProtKB">
        <authorList>
            <consortium name="EnsemblMetazoa"/>
        </authorList>
    </citation>
    <scope>IDENTIFICATION</scope>
</reference>
<gene>
    <name evidence="9" type="ORF">CAPTEDRAFT_170088</name>
</gene>
<reference evidence="9 11" key="2">
    <citation type="journal article" date="2013" name="Nature">
        <title>Insights into bilaterian evolution from three spiralian genomes.</title>
        <authorList>
            <person name="Simakov O."/>
            <person name="Marletaz F."/>
            <person name="Cho S.J."/>
            <person name="Edsinger-Gonzales E."/>
            <person name="Havlak P."/>
            <person name="Hellsten U."/>
            <person name="Kuo D.H."/>
            <person name="Larsson T."/>
            <person name="Lv J."/>
            <person name="Arendt D."/>
            <person name="Savage R."/>
            <person name="Osoegawa K."/>
            <person name="de Jong P."/>
            <person name="Grimwood J."/>
            <person name="Chapman J.A."/>
            <person name="Shapiro H."/>
            <person name="Aerts A."/>
            <person name="Otillar R.P."/>
            <person name="Terry A.Y."/>
            <person name="Boore J.L."/>
            <person name="Grigoriev I.V."/>
            <person name="Lindberg D.R."/>
            <person name="Seaver E.C."/>
            <person name="Weisblat D.A."/>
            <person name="Putnam N.H."/>
            <person name="Rokhsar D.S."/>
        </authorList>
    </citation>
    <scope>NUCLEOTIDE SEQUENCE</scope>
    <source>
        <strain evidence="9 11">I ESC-2004</strain>
    </source>
</reference>
<dbReference type="OrthoDB" id="1009at2759"/>
<evidence type="ECO:0000256" key="4">
    <source>
        <dbReference type="ARBA" id="ARBA00023027"/>
    </source>
</evidence>
<dbReference type="PANTHER" id="PTHR11993:SF10">
    <property type="entry name" value="NADH DEHYDROGENASE [UBIQUINONE] IRON-SULFUR PROTEIN 2, MITOCHONDRIAL"/>
    <property type="match status" value="1"/>
</dbReference>
<evidence type="ECO:0000256" key="3">
    <source>
        <dbReference type="ARBA" id="ARBA00022967"/>
    </source>
</evidence>
<dbReference type="InterPro" id="IPR022885">
    <property type="entry name" value="NDH1_su_D/H"/>
</dbReference>
<dbReference type="FunCoup" id="R7VCP7">
    <property type="interactions" value="1082"/>
</dbReference>
<dbReference type="EMBL" id="KB293048">
    <property type="protein sequence ID" value="ELU16603.1"/>
    <property type="molecule type" value="Genomic_DNA"/>
</dbReference>
<sequence>MSSILAGVFKKAAPAAASLLKKPLYQSAGALTCKRNGATWFPDEKFMQVYESPVMYPNEKTSDFVFNTKVFPEEKDVQNITINFGPQHPAAHGVLRLVLTLDGETVVRADPHIGLLHRATEKLIENKTFLQALPYFDRLDYCSMMCNEQAYSLAVEKLLNIEVPDRAQFIRVLFGEITRLMNHTMGIGCHALDVGAMTPFFWLFEEREKLCEFYERVSGSRMHAAYVRPGGVDRDLPLGLMDDIHEWITKFGTIVDEVDNLLTNNRIWRERTIGIGTVTSEDALNYGFSGVMLRGSGIKWDLRKTQPYDAYDKVEFDVPIGVNGDTYDRYLIRMEEMRQSVRIIEQCLNKMPPGEIKCDDAKVVPPKRVEMKNSMEALIHHFKLYSEGYNVPPGSTYTAIEAPKGEFGVYLVSDGSNKPYRCKIKAPGFAHLAALHHMSKGHMLADVVAIIGTLDIVFGEVDR</sequence>
<comment type="similarity">
    <text evidence="1 7">Belongs to the complex I 49 kDa subunit family.</text>
</comment>
<dbReference type="HOGENOM" id="CLU_015134_1_2_1"/>
<dbReference type="OMA" id="TRMDYLT"/>
<name>R7VCP7_CAPTE</name>
<evidence type="ECO:0000256" key="6">
    <source>
        <dbReference type="ARBA" id="ARBA00031562"/>
    </source>
</evidence>
<reference evidence="11" key="1">
    <citation type="submission" date="2012-12" db="EMBL/GenBank/DDBJ databases">
        <authorList>
            <person name="Hellsten U."/>
            <person name="Grimwood J."/>
            <person name="Chapman J.A."/>
            <person name="Shapiro H."/>
            <person name="Aerts A."/>
            <person name="Otillar R.P."/>
            <person name="Terry A.Y."/>
            <person name="Boore J.L."/>
            <person name="Simakov O."/>
            <person name="Marletaz F."/>
            <person name="Cho S.-J."/>
            <person name="Edsinger-Gonzales E."/>
            <person name="Havlak P."/>
            <person name="Kuo D.-H."/>
            <person name="Larsson T."/>
            <person name="Lv J."/>
            <person name="Arendt D."/>
            <person name="Savage R."/>
            <person name="Osoegawa K."/>
            <person name="de Jong P."/>
            <person name="Lindberg D.R."/>
            <person name="Seaver E.C."/>
            <person name="Weisblat D.A."/>
            <person name="Putnam N.H."/>
            <person name="Grigoriev I.V."/>
            <person name="Rokhsar D.S."/>
        </authorList>
    </citation>
    <scope>NUCLEOTIDE SEQUENCE</scope>
    <source>
        <strain evidence="11">I ESC-2004</strain>
    </source>
</reference>
<keyword evidence="3 7" id="KW-1278">Translocase</keyword>
<evidence type="ECO:0000313" key="11">
    <source>
        <dbReference type="Proteomes" id="UP000014760"/>
    </source>
</evidence>
<protein>
    <recommendedName>
        <fullName evidence="5">Complex I-49kD</fullName>
    </recommendedName>
    <alternativeName>
        <fullName evidence="6">NADH-ubiquinone oxidoreductase 49 kDa subunit</fullName>
    </alternativeName>
</protein>
<evidence type="ECO:0000313" key="10">
    <source>
        <dbReference type="EnsemblMetazoa" id="CapteP170088"/>
    </source>
</evidence>
<evidence type="ECO:0000259" key="8">
    <source>
        <dbReference type="Pfam" id="PF00346"/>
    </source>
</evidence>
<dbReference type="NCBIfam" id="NF004739">
    <property type="entry name" value="PRK06075.1"/>
    <property type="match status" value="1"/>
</dbReference>
<dbReference type="Gene3D" id="1.10.645.10">
    <property type="entry name" value="Cytochrome-c3 Hydrogenase, chain B"/>
    <property type="match status" value="1"/>
</dbReference>
<accession>R7VCP7</accession>
<evidence type="ECO:0000256" key="1">
    <source>
        <dbReference type="ARBA" id="ARBA00005769"/>
    </source>
</evidence>
<dbReference type="InterPro" id="IPR001135">
    <property type="entry name" value="NADH_Q_OxRdtase_suD"/>
</dbReference>
<dbReference type="InterPro" id="IPR029014">
    <property type="entry name" value="NiFe-Hase_large"/>
</dbReference>
<keyword evidence="4 7" id="KW-0520">NAD</keyword>
<dbReference type="GO" id="GO:0051287">
    <property type="term" value="F:NAD binding"/>
    <property type="evidence" value="ECO:0007669"/>
    <property type="project" value="InterPro"/>
</dbReference>
<dbReference type="SUPFAM" id="SSF56762">
    <property type="entry name" value="HydB/Nqo4-like"/>
    <property type="match status" value="1"/>
</dbReference>
<dbReference type="EnsemblMetazoa" id="CapteT170088">
    <property type="protein sequence ID" value="CapteP170088"/>
    <property type="gene ID" value="CapteG170088"/>
</dbReference>
<keyword evidence="11" id="KW-1185">Reference proteome</keyword>
<dbReference type="InterPro" id="IPR014029">
    <property type="entry name" value="NADH_UbQ_OxRdtase_49kDa_CS"/>
</dbReference>